<dbReference type="EMBL" id="WNYA01000511">
    <property type="protein sequence ID" value="KAG8548134.1"/>
    <property type="molecule type" value="Genomic_DNA"/>
</dbReference>
<evidence type="ECO:0000313" key="8">
    <source>
        <dbReference type="Proteomes" id="UP000824782"/>
    </source>
</evidence>
<sequence>MFCQPREPSPGLLKMFSDDQMFSYNFSDNSAIPRIQEFSPWRDVAFPDPATVSSHMSLCQRFRHNLTEALKDITPEARGGTHVSVFTARPLRLGVENTLVCAINDVFPPALTITWRKSSKILTRSSDWHQYLATGDLFFQAFSYLNVTPYHNDVFSCEVQVGGDNNTIIAFWVPQYPVPSGLLENSLCGLGFTLGIIFLLLGFLFFYLAKK</sequence>
<accession>A0AAV6ZFK5</accession>
<dbReference type="InterPro" id="IPR013783">
    <property type="entry name" value="Ig-like_fold"/>
</dbReference>
<name>A0AAV6ZFK5_ENGPU</name>
<gene>
    <name evidence="7" type="ORF">GDO81_026555</name>
</gene>
<evidence type="ECO:0000256" key="3">
    <source>
        <dbReference type="ARBA" id="ARBA00022989"/>
    </source>
</evidence>
<dbReference type="InterPro" id="IPR007110">
    <property type="entry name" value="Ig-like_dom"/>
</dbReference>
<dbReference type="InterPro" id="IPR003597">
    <property type="entry name" value="Ig_C1-set"/>
</dbReference>
<keyword evidence="2 5" id="KW-0812">Transmembrane</keyword>
<protein>
    <recommendedName>
        <fullName evidence="6">Ig-like domain-containing protein</fullName>
    </recommendedName>
</protein>
<dbReference type="Gene3D" id="2.60.40.10">
    <property type="entry name" value="Immunoglobulins"/>
    <property type="match status" value="1"/>
</dbReference>
<dbReference type="GO" id="GO:0006955">
    <property type="term" value="P:immune response"/>
    <property type="evidence" value="ECO:0007669"/>
    <property type="project" value="InterPro"/>
</dbReference>
<evidence type="ECO:0000256" key="1">
    <source>
        <dbReference type="ARBA" id="ARBA00004479"/>
    </source>
</evidence>
<evidence type="ECO:0000256" key="4">
    <source>
        <dbReference type="ARBA" id="ARBA00023180"/>
    </source>
</evidence>
<keyword evidence="3 5" id="KW-1133">Transmembrane helix</keyword>
<evidence type="ECO:0000256" key="2">
    <source>
        <dbReference type="ARBA" id="ARBA00022692"/>
    </source>
</evidence>
<dbReference type="SUPFAM" id="SSF54452">
    <property type="entry name" value="MHC antigen-recognition domain"/>
    <property type="match status" value="1"/>
</dbReference>
<proteinExistence type="predicted"/>
<dbReference type="PANTHER" id="PTHR19944">
    <property type="entry name" value="MHC CLASS II-RELATED"/>
    <property type="match status" value="1"/>
</dbReference>
<dbReference type="AlphaFoldDB" id="A0AAV6ZFK5"/>
<dbReference type="Proteomes" id="UP000824782">
    <property type="component" value="Unassembled WGS sequence"/>
</dbReference>
<evidence type="ECO:0000259" key="6">
    <source>
        <dbReference type="PROSITE" id="PS50835"/>
    </source>
</evidence>
<dbReference type="InterPro" id="IPR050160">
    <property type="entry name" value="MHC/Immunoglobulin"/>
</dbReference>
<organism evidence="7 8">
    <name type="scientific">Engystomops pustulosus</name>
    <name type="common">Tungara frog</name>
    <name type="synonym">Physalaemus pustulosus</name>
    <dbReference type="NCBI Taxonomy" id="76066"/>
    <lineage>
        <taxon>Eukaryota</taxon>
        <taxon>Metazoa</taxon>
        <taxon>Chordata</taxon>
        <taxon>Craniata</taxon>
        <taxon>Vertebrata</taxon>
        <taxon>Euteleostomi</taxon>
        <taxon>Amphibia</taxon>
        <taxon>Batrachia</taxon>
        <taxon>Anura</taxon>
        <taxon>Neobatrachia</taxon>
        <taxon>Hyloidea</taxon>
        <taxon>Leptodactylidae</taxon>
        <taxon>Leiuperinae</taxon>
        <taxon>Engystomops</taxon>
    </lineage>
</organism>
<dbReference type="SUPFAM" id="SSF48726">
    <property type="entry name" value="Immunoglobulin"/>
    <property type="match status" value="1"/>
</dbReference>
<feature type="domain" description="Ig-like" evidence="6">
    <location>
        <begin position="75"/>
        <end position="170"/>
    </location>
</feature>
<dbReference type="Gene3D" id="3.10.320.10">
    <property type="entry name" value="Class II Histocompatibility Antigen, M Beta Chain, Chain B, domain 1"/>
    <property type="match status" value="1"/>
</dbReference>
<dbReference type="Pfam" id="PF07654">
    <property type="entry name" value="C1-set"/>
    <property type="match status" value="1"/>
</dbReference>
<comment type="subcellular location">
    <subcellularLocation>
        <location evidence="1">Membrane</location>
        <topology evidence="1">Single-pass type I membrane protein</topology>
    </subcellularLocation>
</comment>
<keyword evidence="5" id="KW-0472">Membrane</keyword>
<dbReference type="InterPro" id="IPR011162">
    <property type="entry name" value="MHC_I/II-like_Ag-recog"/>
</dbReference>
<dbReference type="PANTHER" id="PTHR19944:SF50">
    <property type="entry name" value="HLA CLASS II HISTOCOMPATIBILITY ANTIGEN, DM ALPHA CHAIN"/>
    <property type="match status" value="1"/>
</dbReference>
<reference evidence="7" key="1">
    <citation type="thesis" date="2020" institute="ProQuest LLC" country="789 East Eisenhower Parkway, Ann Arbor, MI, USA">
        <title>Comparative Genomics and Chromosome Evolution.</title>
        <authorList>
            <person name="Mudd A.B."/>
        </authorList>
    </citation>
    <scope>NUCLEOTIDE SEQUENCE</scope>
    <source>
        <strain evidence="7">237g6f4</strain>
        <tissue evidence="7">Blood</tissue>
    </source>
</reference>
<evidence type="ECO:0000313" key="7">
    <source>
        <dbReference type="EMBL" id="KAG8548134.1"/>
    </source>
</evidence>
<dbReference type="SMART" id="SM00407">
    <property type="entry name" value="IGc1"/>
    <property type="match status" value="1"/>
</dbReference>
<comment type="caution">
    <text evidence="7">The sequence shown here is derived from an EMBL/GenBank/DDBJ whole genome shotgun (WGS) entry which is preliminary data.</text>
</comment>
<keyword evidence="4" id="KW-0325">Glycoprotein</keyword>
<dbReference type="PROSITE" id="PS50835">
    <property type="entry name" value="IG_LIKE"/>
    <property type="match status" value="1"/>
</dbReference>
<dbReference type="GO" id="GO:0042613">
    <property type="term" value="C:MHC class II protein complex"/>
    <property type="evidence" value="ECO:0007669"/>
    <property type="project" value="InterPro"/>
</dbReference>
<dbReference type="InterPro" id="IPR014745">
    <property type="entry name" value="MHC_II_a/b_N"/>
</dbReference>
<dbReference type="GO" id="GO:0019882">
    <property type="term" value="P:antigen processing and presentation"/>
    <property type="evidence" value="ECO:0007669"/>
    <property type="project" value="InterPro"/>
</dbReference>
<keyword evidence="8" id="KW-1185">Reference proteome</keyword>
<feature type="transmembrane region" description="Helical" evidence="5">
    <location>
        <begin position="189"/>
        <end position="209"/>
    </location>
</feature>
<dbReference type="InterPro" id="IPR036179">
    <property type="entry name" value="Ig-like_dom_sf"/>
</dbReference>
<evidence type="ECO:0000256" key="5">
    <source>
        <dbReference type="SAM" id="Phobius"/>
    </source>
</evidence>